<protein>
    <recommendedName>
        <fullName evidence="3 4">Phosphatase NudJ</fullName>
        <ecNumber evidence="4">3.6.1.-</ecNumber>
    </recommendedName>
</protein>
<evidence type="ECO:0000256" key="3">
    <source>
        <dbReference type="ARBA" id="ARBA00015552"/>
    </source>
</evidence>
<comment type="cofactor">
    <cofactor evidence="4">
        <name>Mg(2+)</name>
        <dbReference type="ChEBI" id="CHEBI:18420"/>
    </cofactor>
</comment>
<comment type="subunit">
    <text evidence="2 4">Monomer.</text>
</comment>
<dbReference type="EMBL" id="VUYU01000007">
    <property type="protein sequence ID" value="NHZ34415.1"/>
    <property type="molecule type" value="Genomic_DNA"/>
</dbReference>
<dbReference type="Pfam" id="PF00293">
    <property type="entry name" value="NUDIX"/>
    <property type="match status" value="1"/>
</dbReference>
<comment type="similarity">
    <text evidence="1 4">Belongs to the Nudix hydrolase family. NudJ subfamily.</text>
</comment>
<dbReference type="SUPFAM" id="SSF55811">
    <property type="entry name" value="Nudix"/>
    <property type="match status" value="1"/>
</dbReference>
<dbReference type="EC" id="3.6.1.-" evidence="4"/>
<organism evidence="6 7">
    <name type="scientific">Massilia rubra</name>
    <dbReference type="NCBI Taxonomy" id="2607910"/>
    <lineage>
        <taxon>Bacteria</taxon>
        <taxon>Pseudomonadati</taxon>
        <taxon>Pseudomonadota</taxon>
        <taxon>Betaproteobacteria</taxon>
        <taxon>Burkholderiales</taxon>
        <taxon>Oxalobacteraceae</taxon>
        <taxon>Telluria group</taxon>
        <taxon>Massilia</taxon>
    </lineage>
</organism>
<evidence type="ECO:0000259" key="5">
    <source>
        <dbReference type="PROSITE" id="PS51462"/>
    </source>
</evidence>
<evidence type="ECO:0000256" key="4">
    <source>
        <dbReference type="RuleBase" id="RU364043"/>
    </source>
</evidence>
<dbReference type="GO" id="GO:0016787">
    <property type="term" value="F:hydrolase activity"/>
    <property type="evidence" value="ECO:0007669"/>
    <property type="project" value="UniProtKB-KW"/>
</dbReference>
<dbReference type="PANTHER" id="PTHR43222:SF11">
    <property type="entry name" value="PHOSPHATASE NUDJ"/>
    <property type="match status" value="1"/>
</dbReference>
<dbReference type="InterPro" id="IPR015797">
    <property type="entry name" value="NUDIX_hydrolase-like_dom_sf"/>
</dbReference>
<evidence type="ECO:0000256" key="2">
    <source>
        <dbReference type="ARBA" id="ARBA00011245"/>
    </source>
</evidence>
<keyword evidence="4" id="KW-0460">Magnesium</keyword>
<name>A0ABX0LJQ9_9BURK</name>
<proteinExistence type="inferred from homology"/>
<dbReference type="Proteomes" id="UP000785613">
    <property type="component" value="Unassembled WGS sequence"/>
</dbReference>
<keyword evidence="7" id="KW-1185">Reference proteome</keyword>
<feature type="domain" description="Nudix hydrolase" evidence="5">
    <location>
        <begin position="4"/>
        <end position="137"/>
    </location>
</feature>
<evidence type="ECO:0000256" key="1">
    <source>
        <dbReference type="ARBA" id="ARBA00007608"/>
    </source>
</evidence>
<dbReference type="InterPro" id="IPR000086">
    <property type="entry name" value="NUDIX_hydrolase_dom"/>
</dbReference>
<dbReference type="CDD" id="cd03675">
    <property type="entry name" value="NUDIX_Hydrolase"/>
    <property type="match status" value="1"/>
</dbReference>
<evidence type="ECO:0000313" key="6">
    <source>
        <dbReference type="EMBL" id="NHZ34415.1"/>
    </source>
</evidence>
<dbReference type="InterPro" id="IPR033713">
    <property type="entry name" value="NudJ"/>
</dbReference>
<gene>
    <name evidence="4" type="primary">nudJ</name>
    <name evidence="6" type="ORF">F0185_12555</name>
</gene>
<dbReference type="PROSITE" id="PS51462">
    <property type="entry name" value="NUDIX"/>
    <property type="match status" value="1"/>
</dbReference>
<dbReference type="RefSeq" id="WP_166893698.1">
    <property type="nucleotide sequence ID" value="NZ_VUYU01000007.1"/>
</dbReference>
<dbReference type="Gene3D" id="3.90.79.10">
    <property type="entry name" value="Nucleoside Triphosphate Pyrophosphohydrolase"/>
    <property type="match status" value="1"/>
</dbReference>
<keyword evidence="4 6" id="KW-0378">Hydrolase</keyword>
<evidence type="ECO:0000313" key="7">
    <source>
        <dbReference type="Proteomes" id="UP000785613"/>
    </source>
</evidence>
<sequence length="161" mass="18324">MPHIWKPSVTVAAIIERDGKFLLIEEETSEGIRLNQPAGHLDPLETLAQAVVREVLEETAYDFMPEALVGVYMSRYTSKRRGTDVTYLRFTFCGQAGQEHDQPLDDGIIRTLWMTRDEMAACQERHRSPLMLQCVDDYLGGRRMPLEMLHTHASVFEGGLT</sequence>
<dbReference type="PANTHER" id="PTHR43222">
    <property type="entry name" value="NUDIX HYDROLASE 23"/>
    <property type="match status" value="1"/>
</dbReference>
<comment type="caution">
    <text evidence="6">The sequence shown here is derived from an EMBL/GenBank/DDBJ whole genome shotgun (WGS) entry which is preliminary data.</text>
</comment>
<accession>A0ABX0LJQ9</accession>
<reference evidence="6 7" key="1">
    <citation type="submission" date="2019-09" db="EMBL/GenBank/DDBJ databases">
        <title>Taxonomy of Antarctic Massilia spp.: description of Massilia rubra sp. nov., Massilia aquatica sp. nov., Massilia mucilaginosa sp. nov., Massilia frigida sp. nov. isolated from streams, lakes and regoliths.</title>
        <authorList>
            <person name="Holochova P."/>
            <person name="Sedlacek I."/>
            <person name="Kralova S."/>
            <person name="Maslanova I."/>
            <person name="Busse H.-J."/>
            <person name="Stankova E."/>
            <person name="Vrbovska V."/>
            <person name="Kovarovic V."/>
            <person name="Bartak M."/>
            <person name="Svec P."/>
            <person name="Pantucek R."/>
        </authorList>
    </citation>
    <scope>NUCLEOTIDE SEQUENCE [LARGE SCALE GENOMIC DNA]</scope>
    <source>
        <strain evidence="6 7">CCM 8692</strain>
    </source>
</reference>